<evidence type="ECO:0000313" key="2">
    <source>
        <dbReference type="Proteomes" id="UP000015103"/>
    </source>
</evidence>
<reference evidence="1" key="1">
    <citation type="submission" date="2015-05" db="UniProtKB">
        <authorList>
            <consortium name="EnsemblMetazoa"/>
        </authorList>
    </citation>
    <scope>IDENTIFICATION</scope>
</reference>
<name>T1I473_RHOPR</name>
<dbReference type="InParanoid" id="T1I473"/>
<dbReference type="GO" id="GO:0005789">
    <property type="term" value="C:endoplasmic reticulum membrane"/>
    <property type="evidence" value="ECO:0007669"/>
    <property type="project" value="TreeGrafter"/>
</dbReference>
<dbReference type="VEuPathDB" id="VectorBase:RPRC011092"/>
<evidence type="ECO:0000313" key="1">
    <source>
        <dbReference type="EnsemblMetazoa" id="RPRC011092-PA"/>
    </source>
</evidence>
<dbReference type="OMA" id="YWNIVEL"/>
<dbReference type="AlphaFoldDB" id="T1I473"/>
<dbReference type="EMBL" id="ACPB03015930">
    <property type="status" value="NOT_ANNOTATED_CDS"/>
    <property type="molecule type" value="Genomic_DNA"/>
</dbReference>
<dbReference type="InterPro" id="IPR039524">
    <property type="entry name" value="PIGO/GPI13"/>
</dbReference>
<sequence>MRRTVAANIRQCVSAAVNLISSLIIVLSNITGEPRAVALICCILITTLLAYNLKPLLDNKQSNLWMALVSWSLSTSCWFYGTGHQPAFPNIYWNIVELTSGYFGALLLLAETFSSHIIHALMWSVVFILGNICKDTKVASHQTIVRYVLSFILVQAVKVSFFAN</sequence>
<protein>
    <submittedName>
        <fullName evidence="1">Uncharacterized protein</fullName>
    </submittedName>
</protein>
<dbReference type="GO" id="GO:0051377">
    <property type="term" value="F:mannose-ethanolamine phosphotransferase activity"/>
    <property type="evidence" value="ECO:0007669"/>
    <property type="project" value="TreeGrafter"/>
</dbReference>
<keyword evidence="2" id="KW-1185">Reference proteome</keyword>
<organism evidence="1 2">
    <name type="scientific">Rhodnius prolixus</name>
    <name type="common">Triatomid bug</name>
    <dbReference type="NCBI Taxonomy" id="13249"/>
    <lineage>
        <taxon>Eukaryota</taxon>
        <taxon>Metazoa</taxon>
        <taxon>Ecdysozoa</taxon>
        <taxon>Arthropoda</taxon>
        <taxon>Hexapoda</taxon>
        <taxon>Insecta</taxon>
        <taxon>Pterygota</taxon>
        <taxon>Neoptera</taxon>
        <taxon>Paraneoptera</taxon>
        <taxon>Hemiptera</taxon>
        <taxon>Heteroptera</taxon>
        <taxon>Panheteroptera</taxon>
        <taxon>Cimicomorpha</taxon>
        <taxon>Reduviidae</taxon>
        <taxon>Triatominae</taxon>
        <taxon>Rhodnius</taxon>
    </lineage>
</organism>
<dbReference type="PANTHER" id="PTHR23071:SF1">
    <property type="entry name" value="GPI ETHANOLAMINE PHOSPHATE TRANSFERASE 3"/>
    <property type="match status" value="1"/>
</dbReference>
<accession>T1I473</accession>
<proteinExistence type="predicted"/>
<dbReference type="HOGENOM" id="CLU_1621081_0_0_1"/>
<dbReference type="PANTHER" id="PTHR23071">
    <property type="entry name" value="PHOSPHATIDYLINOSITOL GLYCAN"/>
    <property type="match status" value="1"/>
</dbReference>
<dbReference type="Proteomes" id="UP000015103">
    <property type="component" value="Unassembled WGS sequence"/>
</dbReference>
<dbReference type="STRING" id="13249.T1I473"/>
<dbReference type="GO" id="GO:0006506">
    <property type="term" value="P:GPI anchor biosynthetic process"/>
    <property type="evidence" value="ECO:0007669"/>
    <property type="project" value="InterPro"/>
</dbReference>
<dbReference type="EnsemblMetazoa" id="RPRC011092-RA">
    <property type="protein sequence ID" value="RPRC011092-PA"/>
    <property type="gene ID" value="RPRC011092"/>
</dbReference>